<dbReference type="OrthoDB" id="5072650at2"/>
<evidence type="ECO:0000313" key="10">
    <source>
        <dbReference type="EMBL" id="GCE77577.1"/>
    </source>
</evidence>
<keyword evidence="7 8" id="KW-0472">Membrane</keyword>
<evidence type="ECO:0000256" key="2">
    <source>
        <dbReference type="ARBA" id="ARBA00022475"/>
    </source>
</evidence>
<keyword evidence="5 8" id="KW-1133">Transmembrane helix</keyword>
<dbReference type="Pfam" id="PF18967">
    <property type="entry name" value="PycTM"/>
    <property type="match status" value="1"/>
</dbReference>
<organism evidence="10 11">
    <name type="scientific">Cellulomonas biazotea</name>
    <dbReference type="NCBI Taxonomy" id="1709"/>
    <lineage>
        <taxon>Bacteria</taxon>
        <taxon>Bacillati</taxon>
        <taxon>Actinomycetota</taxon>
        <taxon>Actinomycetes</taxon>
        <taxon>Micrococcales</taxon>
        <taxon>Cellulomonadaceae</taxon>
        <taxon>Cellulomonas</taxon>
    </lineage>
</organism>
<evidence type="ECO:0000313" key="11">
    <source>
        <dbReference type="Proteomes" id="UP000289954"/>
    </source>
</evidence>
<keyword evidence="2" id="KW-1003">Cell membrane</keyword>
<evidence type="ECO:0000256" key="8">
    <source>
        <dbReference type="SAM" id="Phobius"/>
    </source>
</evidence>
<keyword evidence="6" id="KW-0051">Antiviral defense</keyword>
<dbReference type="GO" id="GO:0051607">
    <property type="term" value="P:defense response to virus"/>
    <property type="evidence" value="ECO:0007669"/>
    <property type="project" value="UniProtKB-KW"/>
</dbReference>
<reference evidence="10 11" key="1">
    <citation type="submission" date="2019-01" db="EMBL/GenBank/DDBJ databases">
        <title>Draft genome sequence of Cellulomonas takizawaensis strain TKZ-21.</title>
        <authorList>
            <person name="Yamamura H."/>
            <person name="Hayashi T."/>
            <person name="Hamada M."/>
            <person name="Serisawa Y."/>
            <person name="Matsuyama K."/>
            <person name="Nakagawa Y."/>
            <person name="Otoguro M."/>
            <person name="Yanagida F."/>
            <person name="Hayakawa M."/>
        </authorList>
    </citation>
    <scope>NUCLEOTIDE SEQUENCE [LARGE SCALE GENOMIC DNA]</scope>
    <source>
        <strain evidence="10 11">NBRC12680</strain>
    </source>
</reference>
<feature type="domain" description="Pycsar effector protein" evidence="9">
    <location>
        <begin position="2"/>
        <end position="153"/>
    </location>
</feature>
<dbReference type="GO" id="GO:0005886">
    <property type="term" value="C:plasma membrane"/>
    <property type="evidence" value="ECO:0007669"/>
    <property type="project" value="UniProtKB-SubCell"/>
</dbReference>
<evidence type="ECO:0000256" key="4">
    <source>
        <dbReference type="ARBA" id="ARBA00022741"/>
    </source>
</evidence>
<keyword evidence="11" id="KW-1185">Reference proteome</keyword>
<evidence type="ECO:0000256" key="3">
    <source>
        <dbReference type="ARBA" id="ARBA00022692"/>
    </source>
</evidence>
<dbReference type="EMBL" id="BIMR01000229">
    <property type="protein sequence ID" value="GCE77577.1"/>
    <property type="molecule type" value="Genomic_DNA"/>
</dbReference>
<keyword evidence="4" id="KW-0547">Nucleotide-binding</keyword>
<dbReference type="RefSeq" id="WP_130782186.1">
    <property type="nucleotide sequence ID" value="NZ_BIMR01000229.1"/>
</dbReference>
<name>A0A402DTZ0_9CELL</name>
<gene>
    <name evidence="10" type="ORF">CBZ_26330</name>
</gene>
<dbReference type="Proteomes" id="UP000289954">
    <property type="component" value="Unassembled WGS sequence"/>
</dbReference>
<comment type="caution">
    <text evidence="10">The sequence shown here is derived from an EMBL/GenBank/DDBJ whole genome shotgun (WGS) entry which is preliminary data.</text>
</comment>
<feature type="transmembrane region" description="Helical" evidence="8">
    <location>
        <begin position="132"/>
        <end position="153"/>
    </location>
</feature>
<accession>A0A402DTZ0</accession>
<evidence type="ECO:0000256" key="6">
    <source>
        <dbReference type="ARBA" id="ARBA00023118"/>
    </source>
</evidence>
<dbReference type="InterPro" id="IPR043760">
    <property type="entry name" value="PycTM_dom"/>
</dbReference>
<protein>
    <recommendedName>
        <fullName evidence="9">Pycsar effector protein domain-containing protein</fullName>
    </recommendedName>
</protein>
<keyword evidence="3 8" id="KW-0812">Transmembrane</keyword>
<comment type="subcellular location">
    <subcellularLocation>
        <location evidence="1">Cell membrane</location>
    </subcellularLocation>
</comment>
<feature type="transmembrane region" description="Helical" evidence="8">
    <location>
        <begin position="12"/>
        <end position="35"/>
    </location>
</feature>
<evidence type="ECO:0000256" key="5">
    <source>
        <dbReference type="ARBA" id="ARBA00022989"/>
    </source>
</evidence>
<sequence>MLAEARAEVGVADFKASMVLAALGIGFTAVLAGLIADDWSPSDLRVPGRIVWWVGAAAAMTSIGCAAAAVWPRYVKADVSGGIHYWGHVATFRRLEDLAAALDGVPRSERGRARTRHQLWRLSLIVSRKYTLLRWAILLASGSIGLFLLAVALGQHPTKG</sequence>
<dbReference type="GO" id="GO:0000166">
    <property type="term" value="F:nucleotide binding"/>
    <property type="evidence" value="ECO:0007669"/>
    <property type="project" value="UniProtKB-KW"/>
</dbReference>
<evidence type="ECO:0000256" key="1">
    <source>
        <dbReference type="ARBA" id="ARBA00004236"/>
    </source>
</evidence>
<dbReference type="AlphaFoldDB" id="A0A402DTZ0"/>
<feature type="transmembrane region" description="Helical" evidence="8">
    <location>
        <begin position="50"/>
        <end position="71"/>
    </location>
</feature>
<evidence type="ECO:0000259" key="9">
    <source>
        <dbReference type="Pfam" id="PF18967"/>
    </source>
</evidence>
<evidence type="ECO:0000256" key="7">
    <source>
        <dbReference type="ARBA" id="ARBA00023136"/>
    </source>
</evidence>
<proteinExistence type="predicted"/>